<dbReference type="AlphaFoldDB" id="A0A8J2T9P7"/>
<evidence type="ECO:0000313" key="2">
    <source>
        <dbReference type="Proteomes" id="UP000019375"/>
    </source>
</evidence>
<protein>
    <submittedName>
        <fullName evidence="1">ZYBA0S09-03928g1_1</fullName>
    </submittedName>
</protein>
<dbReference type="GO" id="GO:0005085">
    <property type="term" value="F:guanyl-nucleotide exchange factor activity"/>
    <property type="evidence" value="ECO:0007669"/>
    <property type="project" value="InterPro"/>
</dbReference>
<dbReference type="PANTHER" id="PTHR10957">
    <property type="entry name" value="RAP1 GTPASE-GDP DISSOCIATION STIMULATOR 1"/>
    <property type="match status" value="1"/>
</dbReference>
<dbReference type="InterPro" id="IPR040144">
    <property type="entry name" value="RAP1GDS1"/>
</dbReference>
<dbReference type="Proteomes" id="UP000019375">
    <property type="component" value="Unassembled WGS sequence"/>
</dbReference>
<proteinExistence type="predicted"/>
<name>A0A8J2T9P7_ZYGB2</name>
<organism evidence="1 2">
    <name type="scientific">Zygosaccharomyces bailii (strain CLIB 213 / ATCC 58445 / CBS 680 / BCRC 21525 / NBRC 1098 / NCYC 1416 / NRRL Y-2227)</name>
    <dbReference type="NCBI Taxonomy" id="1333698"/>
    <lineage>
        <taxon>Eukaryota</taxon>
        <taxon>Fungi</taxon>
        <taxon>Dikarya</taxon>
        <taxon>Ascomycota</taxon>
        <taxon>Saccharomycotina</taxon>
        <taxon>Saccharomycetes</taxon>
        <taxon>Saccharomycetales</taxon>
        <taxon>Saccharomycetaceae</taxon>
        <taxon>Zygosaccharomyces</taxon>
    </lineage>
</organism>
<dbReference type="InterPro" id="IPR016024">
    <property type="entry name" value="ARM-type_fold"/>
</dbReference>
<gene>
    <name evidence="1" type="ORF">BN860_03928g</name>
</gene>
<dbReference type="SUPFAM" id="SSF48371">
    <property type="entry name" value="ARM repeat"/>
    <property type="match status" value="2"/>
</dbReference>
<reference evidence="2" key="1">
    <citation type="journal article" date="2013" name="Genome Announc.">
        <title>Genome sequence of the food spoilage yeast Zygosaccharomyces bailii CLIB 213(T).</title>
        <authorList>
            <person name="Galeote V."/>
            <person name="Bigey F."/>
            <person name="Devillers H."/>
            <person name="Neuveglise C."/>
            <person name="Dequin S."/>
        </authorList>
    </citation>
    <scope>NUCLEOTIDE SEQUENCE [LARGE SCALE GENOMIC DNA]</scope>
    <source>
        <strain evidence="2">CLIB 213 / ATCC 58445 / CBS 680 / CCRC 21525 / NBRC 1098 / NCYC 1416 / NRRL Y-2227</strain>
    </source>
</reference>
<evidence type="ECO:0000313" key="1">
    <source>
        <dbReference type="EMBL" id="CDF91061.1"/>
    </source>
</evidence>
<accession>A0A8J2T9P7</accession>
<dbReference type="EMBL" id="HG316462">
    <property type="protein sequence ID" value="CDF91061.1"/>
    <property type="molecule type" value="Genomic_DNA"/>
</dbReference>
<dbReference type="Gene3D" id="1.25.10.10">
    <property type="entry name" value="Leucine-rich Repeat Variant"/>
    <property type="match status" value="1"/>
</dbReference>
<sequence length="586" mass="64828">MDYESVLYELQPILQAHTVEQIPLDGDARARYLAALDNVAVCLRSEHNRSIAGSSGLLKRLLEVLDQTLAKCFHENGVDAFWWMFASDMVRCVANCVVDNDENRHTVAEDKEVMSYVGPICELDGSKHAELQMRAVAMAKNMCLGSRGYCERFAPGIQAPLLGLLRRGVDDTLRLIGSGLLLDLFEVEVRASLEDLQFFAEVILAASNIVVDQGSAEQVTADDTDLEDASLEIVGNFSQCFELVVASQETAVDYSGDAVPSIQSDLLQALDELFPKQFADKLIHMRRLMSCVGHVSAHAANSNKRERALCYEVIRESHNGYKIGAVLVVLSNSVNSSTDAADVIQAVSFGQLISAGFYLKDPMQIQGFLDIFRKLLNVSNAMELTSQAIKDLSLILKTCSDQSTFFKDISPLLDNMLKKLLTVLPSSILHDAITSDHCPLLETITSRDSIISCLALDKLLICRKETPQDKMHLLWQSACKFQDQVASGGEGHISLFYLFQLAKTFGIYLKNLDTGKQPLPDFYKAPLVQLLKFISPLQDKNDQASQSAVNNGKFVATMIMRLVPASTETGNSQDDKQLLQYARTFF</sequence>
<dbReference type="InterPro" id="IPR011989">
    <property type="entry name" value="ARM-like"/>
</dbReference>
<keyword evidence="2" id="KW-1185">Reference proteome</keyword>
<dbReference type="OrthoDB" id="4059796at2759"/>